<dbReference type="PANTHER" id="PTHR12215">
    <property type="entry name" value="PHOSPHOPANTETHEINE TRANSFERASE"/>
    <property type="match status" value="1"/>
</dbReference>
<dbReference type="InterPro" id="IPR037143">
    <property type="entry name" value="4-PPantetheinyl_Trfase_dom_sf"/>
</dbReference>
<dbReference type="GO" id="GO:0005829">
    <property type="term" value="C:cytosol"/>
    <property type="evidence" value="ECO:0000318"/>
    <property type="project" value="GO_Central"/>
</dbReference>
<dbReference type="PANTHER" id="PTHR12215:SF15">
    <property type="entry name" value="4'-PHOSPHOPANTETHEINYL TRANSFERASE SUPERFAMILY-RELATED"/>
    <property type="match status" value="1"/>
</dbReference>
<dbReference type="InterPro" id="IPR050559">
    <property type="entry name" value="P-Pant_transferase_sf"/>
</dbReference>
<dbReference type="AlphaFoldDB" id="A0A059DJG4"/>
<name>A0A059DJG4_EUCGR</name>
<accession>A0A059DJG4</accession>
<dbReference type="GO" id="GO:0000287">
    <property type="term" value="F:magnesium ion binding"/>
    <property type="evidence" value="ECO:0007669"/>
    <property type="project" value="InterPro"/>
</dbReference>
<dbReference type="InterPro" id="IPR008278">
    <property type="entry name" value="4-PPantetheinyl_Trfase_dom"/>
</dbReference>
<dbReference type="STRING" id="71139.A0A059DJG4"/>
<keyword evidence="2" id="KW-0808">Transferase</keyword>
<feature type="domain" description="4'-phosphopantetheinyl transferase N-terminal" evidence="4">
    <location>
        <begin position="58"/>
        <end position="143"/>
    </location>
</feature>
<gene>
    <name evidence="5" type="ORF">EUGRSUZ_A02654</name>
</gene>
<organism evidence="5">
    <name type="scientific">Eucalyptus grandis</name>
    <name type="common">Flooded gum</name>
    <dbReference type="NCBI Taxonomy" id="71139"/>
    <lineage>
        <taxon>Eukaryota</taxon>
        <taxon>Viridiplantae</taxon>
        <taxon>Streptophyta</taxon>
        <taxon>Embryophyta</taxon>
        <taxon>Tracheophyta</taxon>
        <taxon>Spermatophyta</taxon>
        <taxon>Magnoliopsida</taxon>
        <taxon>eudicotyledons</taxon>
        <taxon>Gunneridae</taxon>
        <taxon>Pentapetalae</taxon>
        <taxon>rosids</taxon>
        <taxon>malvids</taxon>
        <taxon>Myrtales</taxon>
        <taxon>Myrtaceae</taxon>
        <taxon>Myrtoideae</taxon>
        <taxon>Eucalypteae</taxon>
        <taxon>Eucalyptus</taxon>
    </lineage>
</organism>
<dbReference type="InterPro" id="IPR055066">
    <property type="entry name" value="AASDHPPT_N"/>
</dbReference>
<feature type="domain" description="4'-phosphopantetheinyl transferase" evidence="3">
    <location>
        <begin position="152"/>
        <end position="233"/>
    </location>
</feature>
<evidence type="ECO:0000256" key="2">
    <source>
        <dbReference type="ARBA" id="ARBA00022679"/>
    </source>
</evidence>
<dbReference type="FunFam" id="3.90.470.20:FF:000010">
    <property type="entry name" value="L-aminoadipate-semialdehyde dehydrogenase-phosphopantetheinyl transferase"/>
    <property type="match status" value="1"/>
</dbReference>
<protein>
    <recommendedName>
        <fullName evidence="1">holo-[acyl-carrier-protein] synthase</fullName>
        <ecNumber evidence="1">2.7.8.7</ecNumber>
    </recommendedName>
</protein>
<reference evidence="5" key="1">
    <citation type="submission" date="2013-07" db="EMBL/GenBank/DDBJ databases">
        <title>The genome of Eucalyptus grandis.</title>
        <authorList>
            <person name="Schmutz J."/>
            <person name="Hayes R."/>
            <person name="Myburg A."/>
            <person name="Tuskan G."/>
            <person name="Grattapaglia D."/>
            <person name="Rokhsar D.S."/>
        </authorList>
    </citation>
    <scope>NUCLEOTIDE SEQUENCE</scope>
    <source>
        <tissue evidence="5">Leaf extractions</tissue>
    </source>
</reference>
<dbReference type="InParanoid" id="A0A059DJG4"/>
<dbReference type="GO" id="GO:0019878">
    <property type="term" value="P:lysine biosynthetic process via aminoadipic acid"/>
    <property type="evidence" value="ECO:0000318"/>
    <property type="project" value="GO_Central"/>
</dbReference>
<dbReference type="OMA" id="NIRCFQR"/>
<proteinExistence type="predicted"/>
<dbReference type="Pfam" id="PF01648">
    <property type="entry name" value="ACPS"/>
    <property type="match status" value="1"/>
</dbReference>
<dbReference type="EMBL" id="KK198753">
    <property type="protein sequence ID" value="KCW90540.1"/>
    <property type="molecule type" value="Genomic_DNA"/>
</dbReference>
<dbReference type="SUPFAM" id="SSF56214">
    <property type="entry name" value="4'-phosphopantetheinyl transferase"/>
    <property type="match status" value="2"/>
</dbReference>
<dbReference type="FunCoup" id="A0A059DJG4">
    <property type="interactions" value="2074"/>
</dbReference>
<evidence type="ECO:0000259" key="3">
    <source>
        <dbReference type="Pfam" id="PF01648"/>
    </source>
</evidence>
<evidence type="ECO:0000313" key="5">
    <source>
        <dbReference type="EMBL" id="KCW90540.1"/>
    </source>
</evidence>
<dbReference type="GO" id="GO:0008897">
    <property type="term" value="F:holo-[acyl-carrier-protein] synthase activity"/>
    <property type="evidence" value="ECO:0000318"/>
    <property type="project" value="GO_Central"/>
</dbReference>
<dbReference type="Gene3D" id="3.90.470.20">
    <property type="entry name" value="4'-phosphopantetheinyl transferase domain"/>
    <property type="match status" value="2"/>
</dbReference>
<dbReference type="eggNOG" id="KOG0945">
    <property type="taxonomic scope" value="Eukaryota"/>
</dbReference>
<evidence type="ECO:0000259" key="4">
    <source>
        <dbReference type="Pfam" id="PF22624"/>
    </source>
</evidence>
<evidence type="ECO:0000256" key="1">
    <source>
        <dbReference type="ARBA" id="ARBA00013172"/>
    </source>
</evidence>
<sequence length="321" mass="36025">MILFRRVVTSAMNAVCFQRTFAAAASPLVPVQLPSRMEAHLWYVVPDEVKSSSLLHDYFDILSPCEKENVSRKRGEQLQKAALLARALVRTTIARYQINGQVDPRSLKFKKNIHGKPELEWNDNPCQSASRLQFNISHTSSLILCGVTVDSPIGVDLEEKQRKLKNDILAFARRYFTPHEVKFLSSISDPGVQHQYFVKLWTLKESYVKALGRGFSGLPFKMFTIQFGNAEKGDSCISGETNNEGEIIVKSLEHVNSVSSNWQFALLELAGSHYAAICMEKDEAVEGRVPTPMKLTVRKTIPYMRDEFISGPDAVVISGLT</sequence>
<dbReference type="Gramene" id="KCW90540">
    <property type="protein sequence ID" value="KCW90540"/>
    <property type="gene ID" value="EUGRSUZ_A02654"/>
</dbReference>
<dbReference type="Pfam" id="PF22624">
    <property type="entry name" value="AASDHPPT_N"/>
    <property type="match status" value="1"/>
</dbReference>
<dbReference type="EC" id="2.7.8.7" evidence="1"/>